<evidence type="ECO:0000259" key="2">
    <source>
        <dbReference type="Pfam" id="PF02769"/>
    </source>
</evidence>
<comment type="caution">
    <text evidence="3">The sequence shown here is derived from an EMBL/GenBank/DDBJ whole genome shotgun (WGS) entry which is preliminary data.</text>
</comment>
<evidence type="ECO:0000259" key="1">
    <source>
        <dbReference type="Pfam" id="PF00586"/>
    </source>
</evidence>
<dbReference type="InterPro" id="IPR036921">
    <property type="entry name" value="PurM-like_N_sf"/>
</dbReference>
<evidence type="ECO:0000313" key="3">
    <source>
        <dbReference type="EMBL" id="HGE66354.1"/>
    </source>
</evidence>
<dbReference type="Gene3D" id="3.90.650.10">
    <property type="entry name" value="PurM-like C-terminal domain"/>
    <property type="match status" value="1"/>
</dbReference>
<dbReference type="InterPro" id="IPR010918">
    <property type="entry name" value="PurM-like_C_dom"/>
</dbReference>
<dbReference type="SUPFAM" id="SSF55326">
    <property type="entry name" value="PurM N-terminal domain-like"/>
    <property type="match status" value="1"/>
</dbReference>
<dbReference type="Pfam" id="PF00586">
    <property type="entry name" value="AIRS"/>
    <property type="match status" value="1"/>
</dbReference>
<dbReference type="InterPro" id="IPR011413">
    <property type="entry name" value="UCP036540_AIR"/>
</dbReference>
<protein>
    <submittedName>
        <fullName evidence="3">Methanogenesis marker 2 protein</fullName>
    </submittedName>
</protein>
<dbReference type="Gene3D" id="3.30.1330.10">
    <property type="entry name" value="PurM-like, N-terminal domain"/>
    <property type="match status" value="1"/>
</dbReference>
<dbReference type="SUPFAM" id="SSF56042">
    <property type="entry name" value="PurM C-terminal domain-like"/>
    <property type="match status" value="1"/>
</dbReference>
<feature type="domain" description="PurM-like N-terminal" evidence="1">
    <location>
        <begin position="34"/>
        <end position="139"/>
    </location>
</feature>
<dbReference type="CDD" id="cd02192">
    <property type="entry name" value="PurM-like3"/>
    <property type="match status" value="1"/>
</dbReference>
<proteinExistence type="predicted"/>
<dbReference type="GO" id="GO:0009228">
    <property type="term" value="P:thiamine biosynthetic process"/>
    <property type="evidence" value="ECO:0007669"/>
    <property type="project" value="InterPro"/>
</dbReference>
<name>A0A7C3UDU4_9EURY</name>
<dbReference type="InterPro" id="IPR036676">
    <property type="entry name" value="PurM-like_C_sf"/>
</dbReference>
<dbReference type="AlphaFoldDB" id="A0A7C3UDU4"/>
<gene>
    <name evidence="3" type="ORF">ENX77_04425</name>
</gene>
<dbReference type="Pfam" id="PF02769">
    <property type="entry name" value="AIRS_C"/>
    <property type="match status" value="1"/>
</dbReference>
<organism evidence="3">
    <name type="scientific">Geoglobus ahangari</name>
    <dbReference type="NCBI Taxonomy" id="113653"/>
    <lineage>
        <taxon>Archaea</taxon>
        <taxon>Methanobacteriati</taxon>
        <taxon>Methanobacteriota</taxon>
        <taxon>Archaeoglobi</taxon>
        <taxon>Archaeoglobales</taxon>
        <taxon>Archaeoglobaceae</taxon>
        <taxon>Geoglobus</taxon>
    </lineage>
</organism>
<sequence>MELRKIINELKSYPGILRKKFTGRFQDLVQDFFGEDAGFFDLSDYTIVFTIDGIWHRVLERDLYWGGFVSILVNVHDIYAMGARPKYAVNVVSAKDEESLEEIKRGITDAAKKFGIKILKGHVHPDSPQNSVDVAMIGLARKGCVIRSNTARDGDDIVVAVDLDGKPRTGLPYNFDSTDKDPSVLIKQFDSMVELAEKKLVNAGKDISNAGVIGTIAMMLETSGKGATVEIDRIPKPENVDLTQWLLSYPACGFCVTTDRTDDVVDIFKKHGLSASVIGKVDSSRVLRLRFGSEEDVFMDFERESIFGLKTRSDFR</sequence>
<feature type="domain" description="PurM-like C-terminal" evidence="2">
    <location>
        <begin position="176"/>
        <end position="289"/>
    </location>
</feature>
<dbReference type="GO" id="GO:0009030">
    <property type="term" value="F:thiamine-phosphate kinase activity"/>
    <property type="evidence" value="ECO:0007669"/>
    <property type="project" value="InterPro"/>
</dbReference>
<dbReference type="PANTHER" id="PTHR30270">
    <property type="entry name" value="THIAMINE-MONOPHOSPHATE KINASE"/>
    <property type="match status" value="1"/>
</dbReference>
<dbReference type="PIRSF" id="PIRSF036540">
    <property type="entry name" value="UCP036540_AIR"/>
    <property type="match status" value="1"/>
</dbReference>
<reference evidence="3" key="1">
    <citation type="journal article" date="2020" name="mSystems">
        <title>Genome- and Community-Level Interaction Insights into Carbon Utilization and Element Cycling Functions of Hydrothermarchaeota in Hydrothermal Sediment.</title>
        <authorList>
            <person name="Zhou Z."/>
            <person name="Liu Y."/>
            <person name="Xu W."/>
            <person name="Pan J."/>
            <person name="Luo Z.H."/>
            <person name="Li M."/>
        </authorList>
    </citation>
    <scope>NUCLEOTIDE SEQUENCE [LARGE SCALE GENOMIC DNA]</scope>
    <source>
        <strain evidence="3">SpSt-97</strain>
    </source>
</reference>
<dbReference type="EMBL" id="DTPI01000028">
    <property type="protein sequence ID" value="HGE66354.1"/>
    <property type="molecule type" value="Genomic_DNA"/>
</dbReference>
<accession>A0A7C3UDU4</accession>
<dbReference type="PANTHER" id="PTHR30270:SF0">
    <property type="entry name" value="THIAMINE-MONOPHOSPHATE KINASE"/>
    <property type="match status" value="1"/>
</dbReference>
<dbReference type="InterPro" id="IPR016188">
    <property type="entry name" value="PurM-like_N"/>
</dbReference>
<dbReference type="InterPro" id="IPR006283">
    <property type="entry name" value="ThiL-like"/>
</dbReference>